<accession>A0A4V2NXR7</accession>
<dbReference type="Proteomes" id="UP000295453">
    <property type="component" value="Unassembled WGS sequence"/>
</dbReference>
<evidence type="ECO:0000256" key="1">
    <source>
        <dbReference type="SAM" id="MobiDB-lite"/>
    </source>
</evidence>
<keyword evidence="2" id="KW-0472">Membrane</keyword>
<comment type="caution">
    <text evidence="3">The sequence shown here is derived from an EMBL/GenBank/DDBJ whole genome shotgun (WGS) entry which is preliminary data.</text>
</comment>
<dbReference type="AlphaFoldDB" id="A0A4V2NXR7"/>
<organism evidence="3 4">
    <name type="scientific">Nocardioides jejuensis</name>
    <dbReference type="NCBI Taxonomy" id="2502782"/>
    <lineage>
        <taxon>Bacteria</taxon>
        <taxon>Bacillati</taxon>
        <taxon>Actinomycetota</taxon>
        <taxon>Actinomycetes</taxon>
        <taxon>Propionibacteriales</taxon>
        <taxon>Nocardioidaceae</taxon>
        <taxon>Nocardioides</taxon>
    </lineage>
</organism>
<keyword evidence="2" id="KW-1133">Transmembrane helix</keyword>
<gene>
    <name evidence="3" type="ORF">EPD65_13155</name>
</gene>
<feature type="transmembrane region" description="Helical" evidence="2">
    <location>
        <begin position="6"/>
        <end position="23"/>
    </location>
</feature>
<dbReference type="Pfam" id="PF19664">
    <property type="entry name" value="DUF6167"/>
    <property type="match status" value="1"/>
</dbReference>
<keyword evidence="4" id="KW-1185">Reference proteome</keyword>
<name>A0A4V2NXR7_9ACTN</name>
<dbReference type="InterPro" id="IPR046165">
    <property type="entry name" value="DUF6167"/>
</dbReference>
<dbReference type="RefSeq" id="WP_131584863.1">
    <property type="nucleotide sequence ID" value="NZ_SJZJ01000024.1"/>
</dbReference>
<keyword evidence="2" id="KW-0812">Transmembrane</keyword>
<protein>
    <submittedName>
        <fullName evidence="3">Uncharacterized protein</fullName>
    </submittedName>
</protein>
<sequence length="102" mass="11085">MSAVPGRAAMFVAGVGVGVYGMVKARRAQEALTPDGLRDRGRSLALGARMLRAEVEQARVDKEHELRDRLGLPPTPDRTRTNELRPAASGAQLKQLESRGQH</sequence>
<proteinExistence type="predicted"/>
<feature type="region of interest" description="Disordered" evidence="1">
    <location>
        <begin position="62"/>
        <end position="102"/>
    </location>
</feature>
<evidence type="ECO:0000313" key="4">
    <source>
        <dbReference type="Proteomes" id="UP000295453"/>
    </source>
</evidence>
<dbReference type="OrthoDB" id="4952314at2"/>
<evidence type="ECO:0000313" key="3">
    <source>
        <dbReference type="EMBL" id="TCJ22282.1"/>
    </source>
</evidence>
<reference evidence="3 4" key="1">
    <citation type="submission" date="2019-03" db="EMBL/GenBank/DDBJ databases">
        <authorList>
            <person name="Kim M.K.M."/>
        </authorList>
    </citation>
    <scope>NUCLEOTIDE SEQUENCE [LARGE SCALE GENOMIC DNA]</scope>
    <source>
        <strain evidence="3 4">18JY15-6</strain>
    </source>
</reference>
<dbReference type="EMBL" id="SJZJ01000024">
    <property type="protein sequence ID" value="TCJ22282.1"/>
    <property type="molecule type" value="Genomic_DNA"/>
</dbReference>
<evidence type="ECO:0000256" key="2">
    <source>
        <dbReference type="SAM" id="Phobius"/>
    </source>
</evidence>